<accession>A0A165EJ79</accession>
<proteinExistence type="predicted"/>
<evidence type="ECO:0000313" key="2">
    <source>
        <dbReference type="Proteomes" id="UP000076871"/>
    </source>
</evidence>
<dbReference type="Proteomes" id="UP000076871">
    <property type="component" value="Unassembled WGS sequence"/>
</dbReference>
<name>A0A165EJ79_9APHY</name>
<dbReference type="PROSITE" id="PS00018">
    <property type="entry name" value="EF_HAND_1"/>
    <property type="match status" value="1"/>
</dbReference>
<gene>
    <name evidence="1" type="ORF">LAESUDRAFT_713670</name>
</gene>
<protein>
    <submittedName>
        <fullName evidence="1">Uncharacterized protein</fullName>
    </submittedName>
</protein>
<organism evidence="1 2">
    <name type="scientific">Laetiporus sulphureus 93-53</name>
    <dbReference type="NCBI Taxonomy" id="1314785"/>
    <lineage>
        <taxon>Eukaryota</taxon>
        <taxon>Fungi</taxon>
        <taxon>Dikarya</taxon>
        <taxon>Basidiomycota</taxon>
        <taxon>Agaricomycotina</taxon>
        <taxon>Agaricomycetes</taxon>
        <taxon>Polyporales</taxon>
        <taxon>Laetiporus</taxon>
    </lineage>
</organism>
<evidence type="ECO:0000313" key="1">
    <source>
        <dbReference type="EMBL" id="KZT07163.1"/>
    </source>
</evidence>
<dbReference type="InParanoid" id="A0A165EJ79"/>
<dbReference type="AlphaFoldDB" id="A0A165EJ79"/>
<dbReference type="RefSeq" id="XP_040764903.1">
    <property type="nucleotide sequence ID" value="XM_040907002.1"/>
</dbReference>
<reference evidence="1 2" key="1">
    <citation type="journal article" date="2016" name="Mol. Biol. Evol.">
        <title>Comparative Genomics of Early-Diverging Mushroom-Forming Fungi Provides Insights into the Origins of Lignocellulose Decay Capabilities.</title>
        <authorList>
            <person name="Nagy L.G."/>
            <person name="Riley R."/>
            <person name="Tritt A."/>
            <person name="Adam C."/>
            <person name="Daum C."/>
            <person name="Floudas D."/>
            <person name="Sun H."/>
            <person name="Yadav J.S."/>
            <person name="Pangilinan J."/>
            <person name="Larsson K.H."/>
            <person name="Matsuura K."/>
            <person name="Barry K."/>
            <person name="Labutti K."/>
            <person name="Kuo R."/>
            <person name="Ohm R.A."/>
            <person name="Bhattacharya S.S."/>
            <person name="Shirouzu T."/>
            <person name="Yoshinaga Y."/>
            <person name="Martin F.M."/>
            <person name="Grigoriev I.V."/>
            <person name="Hibbett D.S."/>
        </authorList>
    </citation>
    <scope>NUCLEOTIDE SEQUENCE [LARGE SCALE GENOMIC DNA]</scope>
    <source>
        <strain evidence="1 2">93-53</strain>
    </source>
</reference>
<dbReference type="EMBL" id="KV427620">
    <property type="protein sequence ID" value="KZT07163.1"/>
    <property type="molecule type" value="Genomic_DNA"/>
</dbReference>
<dbReference type="GeneID" id="63824031"/>
<sequence>MSEQRAAFLRSNIQPWPYCAHVTDGTKDKQHDKKVHRHIDQVEDVFLRPILANHSLEALYGILGQDADFSNLLALAPSCAELPAICMSDIAGLFNHYAACSVILSVAQVQSEGFRNWTVVDHRRRKMAIEGRLRHTSCQEAEISPLITWKDDKAASAPHLHLDEGDWLTARTPVDLSYAQIDHDQSHFIDLAELEQPSTSMTNNYEYEQLLIHDTPNFMKAFREQLEILSSMVSTENTESFVVIRRCGQFHALTIFMQ</sequence>
<dbReference type="InterPro" id="IPR018247">
    <property type="entry name" value="EF_Hand_1_Ca_BS"/>
</dbReference>
<keyword evidence="2" id="KW-1185">Reference proteome</keyword>